<dbReference type="Proteomes" id="UP001501222">
    <property type="component" value="Unassembled WGS sequence"/>
</dbReference>
<feature type="chain" id="PRO_5045589075" evidence="2">
    <location>
        <begin position="22"/>
        <end position="320"/>
    </location>
</feature>
<dbReference type="EMBL" id="BAABAA010000019">
    <property type="protein sequence ID" value="GAA3596035.1"/>
    <property type="molecule type" value="Genomic_DNA"/>
</dbReference>
<evidence type="ECO:0000256" key="2">
    <source>
        <dbReference type="SAM" id="SignalP"/>
    </source>
</evidence>
<keyword evidence="2" id="KW-0732">Signal</keyword>
<proteinExistence type="predicted"/>
<feature type="signal peptide" evidence="2">
    <location>
        <begin position="1"/>
        <end position="21"/>
    </location>
</feature>
<accession>A0ABP6Z107</accession>
<reference evidence="4" key="1">
    <citation type="journal article" date="2019" name="Int. J. Syst. Evol. Microbiol.">
        <title>The Global Catalogue of Microorganisms (GCM) 10K type strain sequencing project: providing services to taxonomists for standard genome sequencing and annotation.</title>
        <authorList>
            <consortium name="The Broad Institute Genomics Platform"/>
            <consortium name="The Broad Institute Genome Sequencing Center for Infectious Disease"/>
            <person name="Wu L."/>
            <person name="Ma J."/>
        </authorList>
    </citation>
    <scope>NUCLEOTIDE SEQUENCE [LARGE SCALE GENOMIC DNA]</scope>
    <source>
        <strain evidence="4">JCM 16928</strain>
    </source>
</reference>
<dbReference type="RefSeq" id="WP_344849487.1">
    <property type="nucleotide sequence ID" value="NZ_BAABAA010000019.1"/>
</dbReference>
<feature type="region of interest" description="Disordered" evidence="1">
    <location>
        <begin position="28"/>
        <end position="47"/>
    </location>
</feature>
<evidence type="ECO:0000313" key="4">
    <source>
        <dbReference type="Proteomes" id="UP001501222"/>
    </source>
</evidence>
<comment type="caution">
    <text evidence="3">The sequence shown here is derived from an EMBL/GenBank/DDBJ whole genome shotgun (WGS) entry which is preliminary data.</text>
</comment>
<evidence type="ECO:0000313" key="3">
    <source>
        <dbReference type="EMBL" id="GAA3596035.1"/>
    </source>
</evidence>
<gene>
    <name evidence="3" type="ORF">GCM10022235_79250</name>
</gene>
<evidence type="ECO:0000256" key="1">
    <source>
        <dbReference type="SAM" id="MobiDB-lite"/>
    </source>
</evidence>
<feature type="compositionally biased region" description="Polar residues" evidence="1">
    <location>
        <begin position="33"/>
        <end position="47"/>
    </location>
</feature>
<keyword evidence="4" id="KW-1185">Reference proteome</keyword>
<organism evidence="3 4">
    <name type="scientific">Kribbella ginsengisoli</name>
    <dbReference type="NCBI Taxonomy" id="363865"/>
    <lineage>
        <taxon>Bacteria</taxon>
        <taxon>Bacillati</taxon>
        <taxon>Actinomycetota</taxon>
        <taxon>Actinomycetes</taxon>
        <taxon>Propionibacteriales</taxon>
        <taxon>Kribbellaceae</taxon>
        <taxon>Kribbella</taxon>
    </lineage>
</organism>
<protein>
    <submittedName>
        <fullName evidence="3">Uncharacterized protein</fullName>
    </submittedName>
</protein>
<name>A0ABP6Z107_9ACTN</name>
<sequence length="320" mass="33669">MRFRRFAAVVAGLSLVTAAAAAGQATAEVQGQPEPTHSRAQAQNAQPKTKAVSAACVTDVGTITADAKNSAYRVTATRPVDVHNYTPFKLFPGRASSSWYYWEPSDTVYYWAGFVLQGGNLLAGAETYYNNAQTPKVSSKVLGGGYGGFTTLTSANYWVPGTTKEHTFLYGLHTNGSLYRYRVNGPTGPVVGAGHAPGYNGFKAITVIATAPTYDTLLATTKAGALWTIHLPVTGTFKGTLKAVRASGFKQFDQLVAQRCGNATMLSAFDNTANTVTVYAMGKAVGSKTVVNKIGTAPATNDALVHFLYTGSGGPLLVGE</sequence>